<comment type="similarity">
    <text evidence="2 4">Belongs to the GerABKA family.</text>
</comment>
<protein>
    <submittedName>
        <fullName evidence="6">Stage V sporulation protein AF</fullName>
    </submittedName>
</protein>
<feature type="transmembrane region" description="Helical" evidence="5">
    <location>
        <begin position="368"/>
        <end position="387"/>
    </location>
</feature>
<name>W4VDC2_9BACI</name>
<gene>
    <name evidence="6" type="ORF">JCM21714_148</name>
</gene>
<keyword evidence="5" id="KW-1133">Transmembrane helix</keyword>
<keyword evidence="5" id="KW-0812">Transmembrane</keyword>
<dbReference type="Pfam" id="PF03323">
    <property type="entry name" value="GerA"/>
    <property type="match status" value="1"/>
</dbReference>
<evidence type="ECO:0000256" key="5">
    <source>
        <dbReference type="SAM" id="Phobius"/>
    </source>
</evidence>
<reference evidence="6 7" key="1">
    <citation type="journal article" date="2014" name="Genome Announc.">
        <title>Draft Genome Sequence of the Boron-Tolerant and Moderately Halotolerant Bacterium Gracilibacillus boraciitolerans JCM 21714T.</title>
        <authorList>
            <person name="Ahmed I."/>
            <person name="Oshima K."/>
            <person name="Suda W."/>
            <person name="Kitamura K."/>
            <person name="Iida T."/>
            <person name="Ohmori Y."/>
            <person name="Fujiwara T."/>
            <person name="Hattori M."/>
            <person name="Ohkuma M."/>
        </authorList>
    </citation>
    <scope>NUCLEOTIDE SEQUENCE [LARGE SCALE GENOMIC DNA]</scope>
    <source>
        <strain evidence="6 7">JCM 21714</strain>
    </source>
</reference>
<feature type="transmembrane region" description="Helical" evidence="5">
    <location>
        <begin position="295"/>
        <end position="317"/>
    </location>
</feature>
<dbReference type="GO" id="GO:0009847">
    <property type="term" value="P:spore germination"/>
    <property type="evidence" value="ECO:0007669"/>
    <property type="project" value="UniProtKB-UniRule"/>
</dbReference>
<feature type="transmembrane region" description="Helical" evidence="5">
    <location>
        <begin position="337"/>
        <end position="356"/>
    </location>
</feature>
<dbReference type="PANTHER" id="PTHR22550">
    <property type="entry name" value="SPORE GERMINATION PROTEIN"/>
    <property type="match status" value="1"/>
</dbReference>
<comment type="subcellular location">
    <subcellularLocation>
        <location evidence="4">Cell membrane</location>
    </subcellularLocation>
    <subcellularLocation>
        <location evidence="1">Membrane</location>
        <topology evidence="1">Multi-pass membrane protein</topology>
    </subcellularLocation>
</comment>
<dbReference type="eggNOG" id="COG0697">
    <property type="taxonomic scope" value="Bacteria"/>
</dbReference>
<comment type="caution">
    <text evidence="6">The sequence shown here is derived from an EMBL/GenBank/DDBJ whole genome shotgun (WGS) entry which is preliminary data.</text>
</comment>
<dbReference type="PANTHER" id="PTHR22550:SF9">
    <property type="entry name" value="STAGE V SPORULATION PROTEIN AF"/>
    <property type="match status" value="1"/>
</dbReference>
<dbReference type="STRING" id="1298598.JCM21714_148"/>
<keyword evidence="3 4" id="KW-0472">Membrane</keyword>
<proteinExistence type="inferred from homology"/>
<organism evidence="6 7">
    <name type="scientific">Gracilibacillus boraciitolerans JCM 21714</name>
    <dbReference type="NCBI Taxonomy" id="1298598"/>
    <lineage>
        <taxon>Bacteria</taxon>
        <taxon>Bacillati</taxon>
        <taxon>Bacillota</taxon>
        <taxon>Bacilli</taxon>
        <taxon>Bacillales</taxon>
        <taxon>Bacillaceae</taxon>
        <taxon>Gracilibacillus</taxon>
    </lineage>
</organism>
<keyword evidence="7" id="KW-1185">Reference proteome</keyword>
<evidence type="ECO:0000313" key="6">
    <source>
        <dbReference type="EMBL" id="GAE91207.1"/>
    </source>
</evidence>
<feature type="transmembrane region" description="Helical" evidence="5">
    <location>
        <begin position="423"/>
        <end position="446"/>
    </location>
</feature>
<dbReference type="EMBL" id="BAVS01000001">
    <property type="protein sequence ID" value="GAE91207.1"/>
    <property type="molecule type" value="Genomic_DNA"/>
</dbReference>
<evidence type="ECO:0000256" key="3">
    <source>
        <dbReference type="ARBA" id="ARBA00023136"/>
    </source>
</evidence>
<dbReference type="PIRSF" id="PIRSF005690">
    <property type="entry name" value="GerBA"/>
    <property type="match status" value="1"/>
</dbReference>
<dbReference type="AlphaFoldDB" id="W4VDC2"/>
<dbReference type="InterPro" id="IPR050768">
    <property type="entry name" value="UPF0353/GerABKA_families"/>
</dbReference>
<dbReference type="Proteomes" id="UP000019102">
    <property type="component" value="Unassembled WGS sequence"/>
</dbReference>
<accession>W4VDC2</accession>
<sequence length="495" mass="56414">MPEAKKVGMLMEQEKRLYHNYDKNVQYIHDYLSVDKSFDLIHLDVQYAGKKMALFLIDGLVKDDILHYLMRFLAELKDGDLEENALDKLIKRNIPYVEIDVEQDLNKAAELVLAGPTALLVEGLDKIIMIDARTYPVRGPEEPDLERVVRGSRDGFVETIIFNTALIRRKIRDKTLRMEYTSIGRRSKTDICICYLADIADSDKVEMLKQHLDKIDTDGLPMAEKTIEEFLSGKTWNPYPTIRYTERPDTASEHIYEGHILIIIDGSPSVMITPATYWHHLQHAEEYRQKPFIGVYLRMVRFLAVFASLFLLPFYYLLSTEMGILPEELAFIGPKEIGLLPLIVQFLIAEVGIDVLRMAAIHTPSSLATALGLVSAIIIGQIAVEVGLFSNEVVLYLAVVVMGTFATPPSYELSLANRVTRIMLLIITALLGVKGFVIGFTCYILYLTNLKTFYIGYFWPFIPFDAKAFMNVLIRQPIPHDKNRPSFLNPQDPDR</sequence>
<dbReference type="GO" id="GO:0005886">
    <property type="term" value="C:plasma membrane"/>
    <property type="evidence" value="ECO:0007669"/>
    <property type="project" value="UniProtKB-SubCell"/>
</dbReference>
<evidence type="ECO:0000256" key="4">
    <source>
        <dbReference type="PIRNR" id="PIRNR005690"/>
    </source>
</evidence>
<evidence type="ECO:0000313" key="7">
    <source>
        <dbReference type="Proteomes" id="UP000019102"/>
    </source>
</evidence>
<evidence type="ECO:0000256" key="1">
    <source>
        <dbReference type="ARBA" id="ARBA00004141"/>
    </source>
</evidence>
<dbReference type="InterPro" id="IPR004995">
    <property type="entry name" value="Spore_Ger"/>
</dbReference>
<feature type="transmembrane region" description="Helical" evidence="5">
    <location>
        <begin position="393"/>
        <end position="411"/>
    </location>
</feature>
<evidence type="ECO:0000256" key="2">
    <source>
        <dbReference type="ARBA" id="ARBA00005278"/>
    </source>
</evidence>